<dbReference type="Proteomes" id="UP000462014">
    <property type="component" value="Unassembled WGS sequence"/>
</dbReference>
<keyword evidence="1" id="KW-0472">Membrane</keyword>
<dbReference type="AlphaFoldDB" id="A0A7K1SUF8"/>
<evidence type="ECO:0000313" key="3">
    <source>
        <dbReference type="Proteomes" id="UP000462014"/>
    </source>
</evidence>
<sequence>MNSKYESLATKEDMAKLETKMAKNKAETIKWIFIFWIGQIAVTFVFILLFLKN</sequence>
<name>A0A7K1SUF8_9SPHI</name>
<evidence type="ECO:0000256" key="1">
    <source>
        <dbReference type="SAM" id="Phobius"/>
    </source>
</evidence>
<keyword evidence="1" id="KW-1133">Transmembrane helix</keyword>
<gene>
    <name evidence="2" type="ORF">GO621_05440</name>
</gene>
<accession>A0A7K1SUF8</accession>
<dbReference type="RefSeq" id="WP_157564940.1">
    <property type="nucleotide sequence ID" value="NZ_WPIK01000004.1"/>
</dbReference>
<protein>
    <submittedName>
        <fullName evidence="2">Uncharacterized protein</fullName>
    </submittedName>
</protein>
<evidence type="ECO:0000313" key="2">
    <source>
        <dbReference type="EMBL" id="MVN20979.1"/>
    </source>
</evidence>
<reference evidence="2 3" key="1">
    <citation type="submission" date="2019-12" db="EMBL/GenBank/DDBJ databases">
        <title>Mucilaginibacter sp. HMF7410 genome sequencing and assembly.</title>
        <authorList>
            <person name="Kang H."/>
            <person name="Cha I."/>
            <person name="Kim H."/>
            <person name="Joh K."/>
        </authorList>
    </citation>
    <scope>NUCLEOTIDE SEQUENCE [LARGE SCALE GENOMIC DNA]</scope>
    <source>
        <strain evidence="2 3">HMF7410</strain>
    </source>
</reference>
<organism evidence="2 3">
    <name type="scientific">Mucilaginibacter arboris</name>
    <dbReference type="NCBI Taxonomy" id="2682090"/>
    <lineage>
        <taxon>Bacteria</taxon>
        <taxon>Pseudomonadati</taxon>
        <taxon>Bacteroidota</taxon>
        <taxon>Sphingobacteriia</taxon>
        <taxon>Sphingobacteriales</taxon>
        <taxon>Sphingobacteriaceae</taxon>
        <taxon>Mucilaginibacter</taxon>
    </lineage>
</organism>
<dbReference type="EMBL" id="WPIK01000004">
    <property type="protein sequence ID" value="MVN20979.1"/>
    <property type="molecule type" value="Genomic_DNA"/>
</dbReference>
<keyword evidence="3" id="KW-1185">Reference proteome</keyword>
<proteinExistence type="predicted"/>
<comment type="caution">
    <text evidence="2">The sequence shown here is derived from an EMBL/GenBank/DDBJ whole genome shotgun (WGS) entry which is preliminary data.</text>
</comment>
<keyword evidence="1" id="KW-0812">Transmembrane</keyword>
<feature type="transmembrane region" description="Helical" evidence="1">
    <location>
        <begin position="31"/>
        <end position="51"/>
    </location>
</feature>